<keyword evidence="6" id="KW-0732">Signal</keyword>
<evidence type="ECO:0000256" key="3">
    <source>
        <dbReference type="ARBA" id="ARBA00022723"/>
    </source>
</evidence>
<dbReference type="PATRIC" id="fig|28084.5.peg.2700"/>
<evidence type="ECO:0000256" key="6">
    <source>
        <dbReference type="SAM" id="SignalP"/>
    </source>
</evidence>
<evidence type="ECO:0000313" key="11">
    <source>
        <dbReference type="Proteomes" id="UP000277577"/>
    </source>
</evidence>
<reference evidence="9 11" key="2">
    <citation type="submission" date="2018-12" db="EMBL/GenBank/DDBJ databases">
        <authorList>
            <consortium name="Pathogen Informatics"/>
        </authorList>
    </citation>
    <scope>NUCLEOTIDE SEQUENCE [LARGE SCALE GENOMIC DNA]</scope>
    <source>
        <strain evidence="9 11">NCTC11976</strain>
    </source>
</reference>
<dbReference type="InterPro" id="IPR001261">
    <property type="entry name" value="ArgE/DapE_CS"/>
</dbReference>
<dbReference type="SUPFAM" id="SSF53187">
    <property type="entry name" value="Zn-dependent exopeptidases"/>
    <property type="match status" value="1"/>
</dbReference>
<dbReference type="Pfam" id="PF07687">
    <property type="entry name" value="M20_dimer"/>
    <property type="match status" value="1"/>
</dbReference>
<dbReference type="RefSeq" id="WP_051544377.1">
    <property type="nucleotide sequence ID" value="NZ_CAAAIT010000001.1"/>
</dbReference>
<evidence type="ECO:0000313" key="8">
    <source>
        <dbReference type="EMBL" id="KTC80479.1"/>
    </source>
</evidence>
<dbReference type="NCBIfam" id="NF006596">
    <property type="entry name" value="PRK09133.1"/>
    <property type="match status" value="1"/>
</dbReference>
<dbReference type="GO" id="GO:0046872">
    <property type="term" value="F:metal ion binding"/>
    <property type="evidence" value="ECO:0007669"/>
    <property type="project" value="UniProtKB-KW"/>
</dbReference>
<feature type="domain" description="Peptidase M20 dimerisation" evidence="7">
    <location>
        <begin position="220"/>
        <end position="365"/>
    </location>
</feature>
<keyword evidence="11" id="KW-1185">Reference proteome</keyword>
<dbReference type="PROSITE" id="PS00758">
    <property type="entry name" value="ARGE_DAPE_CPG2_1"/>
    <property type="match status" value="1"/>
</dbReference>
<dbReference type="STRING" id="28084.Lche_2499"/>
<dbReference type="PANTHER" id="PTHR45962">
    <property type="entry name" value="N-FATTY-ACYL-AMINO ACID SYNTHASE/HYDROLASE PM20D1"/>
    <property type="match status" value="1"/>
</dbReference>
<organism evidence="8 10">
    <name type="scientific">Legionella cherrii</name>
    <dbReference type="NCBI Taxonomy" id="28084"/>
    <lineage>
        <taxon>Bacteria</taxon>
        <taxon>Pseudomonadati</taxon>
        <taxon>Pseudomonadota</taxon>
        <taxon>Gammaproteobacteria</taxon>
        <taxon>Legionellales</taxon>
        <taxon>Legionellaceae</taxon>
        <taxon>Legionella</taxon>
    </lineage>
</organism>
<evidence type="ECO:0000256" key="5">
    <source>
        <dbReference type="ARBA" id="ARBA00022833"/>
    </source>
</evidence>
<dbReference type="Proteomes" id="UP000277577">
    <property type="component" value="Chromosome"/>
</dbReference>
<proteinExistence type="inferred from homology"/>
<dbReference type="Gene3D" id="3.30.70.360">
    <property type="match status" value="1"/>
</dbReference>
<feature type="signal peptide" evidence="6">
    <location>
        <begin position="1"/>
        <end position="23"/>
    </location>
</feature>
<evidence type="ECO:0000313" key="10">
    <source>
        <dbReference type="Proteomes" id="UP000054921"/>
    </source>
</evidence>
<protein>
    <submittedName>
        <fullName evidence="8">Zinc metalloprotein</fullName>
        <ecNumber evidence="9">3.5.1.18</ecNumber>
    </submittedName>
</protein>
<evidence type="ECO:0000256" key="4">
    <source>
        <dbReference type="ARBA" id="ARBA00022801"/>
    </source>
</evidence>
<dbReference type="Gene3D" id="3.40.630.10">
    <property type="entry name" value="Zn peptidases"/>
    <property type="match status" value="1"/>
</dbReference>
<dbReference type="AlphaFoldDB" id="A0A0W0SAA5"/>
<dbReference type="PANTHER" id="PTHR45962:SF1">
    <property type="entry name" value="N-FATTY-ACYL-AMINO ACID SYNTHASE_HYDROLASE PM20D1"/>
    <property type="match status" value="1"/>
</dbReference>
<gene>
    <name evidence="9" type="primary">dapE_2</name>
    <name evidence="8" type="ORF">Lche_2499</name>
    <name evidence="9" type="ORF">NCTC11976_03145</name>
</gene>
<dbReference type="EMBL" id="LR134173">
    <property type="protein sequence ID" value="VEB39241.1"/>
    <property type="molecule type" value="Genomic_DNA"/>
</dbReference>
<feature type="chain" id="PRO_5030019488" evidence="6">
    <location>
        <begin position="24"/>
        <end position="469"/>
    </location>
</feature>
<dbReference type="GO" id="GO:0008233">
    <property type="term" value="F:peptidase activity"/>
    <property type="evidence" value="ECO:0007669"/>
    <property type="project" value="UniProtKB-KW"/>
</dbReference>
<dbReference type="Pfam" id="PF01546">
    <property type="entry name" value="Peptidase_M20"/>
    <property type="match status" value="1"/>
</dbReference>
<keyword evidence="2" id="KW-0645">Protease</keyword>
<dbReference type="Proteomes" id="UP000054921">
    <property type="component" value="Unassembled WGS sequence"/>
</dbReference>
<dbReference type="SUPFAM" id="SSF55031">
    <property type="entry name" value="Bacterial exopeptidase dimerisation domain"/>
    <property type="match status" value="1"/>
</dbReference>
<keyword evidence="4 9" id="KW-0378">Hydrolase</keyword>
<keyword evidence="5" id="KW-0862">Zinc</keyword>
<dbReference type="InterPro" id="IPR011650">
    <property type="entry name" value="Peptidase_M20_dimer"/>
</dbReference>
<dbReference type="Gene3D" id="1.10.150.900">
    <property type="match status" value="1"/>
</dbReference>
<accession>A0A0W0SAA5</accession>
<evidence type="ECO:0000256" key="1">
    <source>
        <dbReference type="ARBA" id="ARBA00006247"/>
    </source>
</evidence>
<keyword evidence="3" id="KW-0479">Metal-binding</keyword>
<dbReference type="EMBL" id="LNXW01000013">
    <property type="protein sequence ID" value="KTC80479.1"/>
    <property type="molecule type" value="Genomic_DNA"/>
</dbReference>
<sequence length="469" mass="51817">MKIFTRQFLGVTFALSCITSSYASNQSDTDSWYAKAEQMLEYAVKVPTVVGQNHVPELAQYFANQFRAAGIPDKDIHIIPYNQTAALIVRWRAAIPTSEKPIMVMGHMDVVEAKKDDWSMDPFTLVKKNGYYYGRGTIDMKDGLVATTVAIMKLKAQGFQNKRDIIVFFTGDEETGGVGAQKGATEWNDLLNAEYGLNADAGGGSFDTNNHPLGFKIQTAEKTYTDYMFTVRNSGGHSSKPRADNAIYQLADALKRLEAYRFQPMMTETTRAYFAAREKSEANALGDAMRAWLKNPSDSKAADIIEADPGEVGLTRTRCVATRLFAGHANNALPQLAQATINCRLMPGVSPDTIKKELEQIVADPNVLVTRLDDHVASLDSPLRRDVLNAYKQSIHTRFPDAPIIPSMSTGATDARPFRIVGTPVYGVNGTWVISPEDLRAHGRDERLPVQALNDNVDHWVRMLTTLAG</sequence>
<dbReference type="GO" id="GO:0006508">
    <property type="term" value="P:proteolysis"/>
    <property type="evidence" value="ECO:0007669"/>
    <property type="project" value="UniProtKB-KW"/>
</dbReference>
<name>A0A0W0SAA5_9GAMM</name>
<dbReference type="PROSITE" id="PS51257">
    <property type="entry name" value="PROKAR_LIPOPROTEIN"/>
    <property type="match status" value="1"/>
</dbReference>
<reference evidence="8 10" key="1">
    <citation type="submission" date="2015-11" db="EMBL/GenBank/DDBJ databases">
        <title>Genomic analysis of 38 Legionella species identifies large and diverse effector repertoires.</title>
        <authorList>
            <person name="Burstein D."/>
            <person name="Amaro F."/>
            <person name="Zusman T."/>
            <person name="Lifshitz Z."/>
            <person name="Cohen O."/>
            <person name="Gilbert J.A."/>
            <person name="Pupko T."/>
            <person name="Shuman H.A."/>
            <person name="Segal G."/>
        </authorList>
    </citation>
    <scope>NUCLEOTIDE SEQUENCE [LARGE SCALE GENOMIC DNA]</scope>
    <source>
        <strain evidence="8 10">ORW</strain>
    </source>
</reference>
<dbReference type="InterPro" id="IPR036264">
    <property type="entry name" value="Bact_exopeptidase_dim_dom"/>
</dbReference>
<evidence type="ECO:0000259" key="7">
    <source>
        <dbReference type="Pfam" id="PF07687"/>
    </source>
</evidence>
<dbReference type="InterPro" id="IPR002933">
    <property type="entry name" value="Peptidase_M20"/>
</dbReference>
<dbReference type="InterPro" id="IPR047177">
    <property type="entry name" value="Pept_M20A"/>
</dbReference>
<comment type="similarity">
    <text evidence="1">Belongs to the peptidase M20A family.</text>
</comment>
<dbReference type="EC" id="3.5.1.18" evidence="9"/>
<evidence type="ECO:0000256" key="2">
    <source>
        <dbReference type="ARBA" id="ARBA00022670"/>
    </source>
</evidence>
<dbReference type="GO" id="GO:0009014">
    <property type="term" value="F:succinyl-diaminopimelate desuccinylase activity"/>
    <property type="evidence" value="ECO:0007669"/>
    <property type="project" value="UniProtKB-EC"/>
</dbReference>
<evidence type="ECO:0000313" key="9">
    <source>
        <dbReference type="EMBL" id="VEB39241.1"/>
    </source>
</evidence>